<feature type="transmembrane region" description="Helical" evidence="1">
    <location>
        <begin position="39"/>
        <end position="60"/>
    </location>
</feature>
<keyword evidence="3" id="KW-1185">Reference proteome</keyword>
<keyword evidence="1" id="KW-0472">Membrane</keyword>
<feature type="transmembrane region" description="Helical" evidence="1">
    <location>
        <begin position="150"/>
        <end position="169"/>
    </location>
</feature>
<reference evidence="3" key="1">
    <citation type="submission" date="2018-03" db="EMBL/GenBank/DDBJ databases">
        <title>Lachnoclostridium SNUG30370 gen.nov., sp.nov., isolated from human faeces.</title>
        <authorList>
            <person name="Seo B."/>
            <person name="Jeon K."/>
            <person name="Ko G."/>
        </authorList>
    </citation>
    <scope>NUCLEOTIDE SEQUENCE [LARGE SCALE GENOMIC DNA]</scope>
    <source>
        <strain evidence="3">SNUG30370</strain>
    </source>
</reference>
<protein>
    <recommendedName>
        <fullName evidence="4">ABC-2 transporter permease</fullName>
    </recommendedName>
</protein>
<feature type="transmembrane region" description="Helical" evidence="1">
    <location>
        <begin position="17"/>
        <end position="33"/>
    </location>
</feature>
<feature type="transmembrane region" description="Helical" evidence="1">
    <location>
        <begin position="189"/>
        <end position="210"/>
    </location>
</feature>
<feature type="transmembrane region" description="Helical" evidence="1">
    <location>
        <begin position="118"/>
        <end position="143"/>
    </location>
</feature>
<evidence type="ECO:0000313" key="2">
    <source>
        <dbReference type="EMBL" id="PST39683.1"/>
    </source>
</evidence>
<evidence type="ECO:0008006" key="4">
    <source>
        <dbReference type="Google" id="ProtNLM"/>
    </source>
</evidence>
<proteinExistence type="predicted"/>
<dbReference type="AlphaFoldDB" id="A0A2T3FWR2"/>
<evidence type="ECO:0000313" key="3">
    <source>
        <dbReference type="Proteomes" id="UP000241201"/>
    </source>
</evidence>
<keyword evidence="1" id="KW-1133">Transmembrane helix</keyword>
<dbReference type="InterPro" id="IPR025699">
    <property type="entry name" value="ABC2_memb-like"/>
</dbReference>
<accession>A0A2T3FWR2</accession>
<name>A0A2T3FWR2_9FIRM</name>
<dbReference type="Pfam" id="PF13346">
    <property type="entry name" value="ABC2_membrane_5"/>
    <property type="match status" value="1"/>
</dbReference>
<dbReference type="RefSeq" id="WP_106988347.1">
    <property type="nucleotide sequence ID" value="NZ_DAWBWI010000269.1"/>
</dbReference>
<feature type="transmembrane region" description="Helical" evidence="1">
    <location>
        <begin position="81"/>
        <end position="106"/>
    </location>
</feature>
<dbReference type="EMBL" id="PYLP01000012">
    <property type="protein sequence ID" value="PST39683.1"/>
    <property type="molecule type" value="Genomic_DNA"/>
</dbReference>
<keyword evidence="1" id="KW-0812">Transmembrane</keyword>
<organism evidence="2 3">
    <name type="scientific">Faecalibacillus faecis</name>
    <dbReference type="NCBI Taxonomy" id="1982628"/>
    <lineage>
        <taxon>Bacteria</taxon>
        <taxon>Bacillati</taxon>
        <taxon>Bacillota</taxon>
        <taxon>Erysipelotrichia</taxon>
        <taxon>Erysipelotrichales</taxon>
        <taxon>Coprobacillaceae</taxon>
        <taxon>Faecalibacillus</taxon>
    </lineage>
</organism>
<dbReference type="GeneID" id="77471296"/>
<evidence type="ECO:0000256" key="1">
    <source>
        <dbReference type="SAM" id="Phobius"/>
    </source>
</evidence>
<sequence length="220" mass="25142">MKGLFIKDFSYIKESKVLFLFLVLFGFGASYFYKKPTFVLGYFSVFPSIILMSTISYDSINHGFTSLFTMPIKKEDYLKQKYSLGILLGLLFLFFAICISSIGYYRIQQSFNFINSDFLQGCFLTLMFSYFVIAIVTPVGIYFEAQRSQLAMVIVFGGLFVCVALIYFLTKLIGCDLESIIDALIEKHLSIVTLSTGLFTLICNIISYHISLKLLNKKEY</sequence>
<gene>
    <name evidence="2" type="ORF">C7U55_09350</name>
</gene>
<comment type="caution">
    <text evidence="2">The sequence shown here is derived from an EMBL/GenBank/DDBJ whole genome shotgun (WGS) entry which is preliminary data.</text>
</comment>
<dbReference type="Proteomes" id="UP000241201">
    <property type="component" value="Unassembled WGS sequence"/>
</dbReference>